<protein>
    <recommendedName>
        <fullName evidence="2">MacB-like periplasmic core domain-containing protein</fullName>
    </recommendedName>
</protein>
<evidence type="ECO:0000313" key="3">
    <source>
        <dbReference type="EMBL" id="GAG51584.1"/>
    </source>
</evidence>
<proteinExistence type="predicted"/>
<name>X0Y6Q7_9ZZZZ</name>
<keyword evidence="1" id="KW-1133">Transmembrane helix</keyword>
<dbReference type="Pfam" id="PF12704">
    <property type="entry name" value="MacB_PCD"/>
    <property type="match status" value="1"/>
</dbReference>
<feature type="non-terminal residue" evidence="3">
    <location>
        <position position="170"/>
    </location>
</feature>
<dbReference type="EMBL" id="BARS01054778">
    <property type="protein sequence ID" value="GAG51584.1"/>
    <property type="molecule type" value="Genomic_DNA"/>
</dbReference>
<dbReference type="AlphaFoldDB" id="X0Y6Q7"/>
<feature type="domain" description="MacB-like periplasmic core" evidence="2">
    <location>
        <begin position="22"/>
        <end position="154"/>
    </location>
</feature>
<keyword evidence="1" id="KW-0812">Transmembrane</keyword>
<gene>
    <name evidence="3" type="ORF">S01H1_81016</name>
</gene>
<evidence type="ECO:0000259" key="2">
    <source>
        <dbReference type="Pfam" id="PF12704"/>
    </source>
</evidence>
<accession>X0Y6Q7</accession>
<organism evidence="3">
    <name type="scientific">marine sediment metagenome</name>
    <dbReference type="NCBI Taxonomy" id="412755"/>
    <lineage>
        <taxon>unclassified sequences</taxon>
        <taxon>metagenomes</taxon>
        <taxon>ecological metagenomes</taxon>
    </lineage>
</organism>
<keyword evidence="1" id="KW-0472">Membrane</keyword>
<feature type="transmembrane region" description="Helical" evidence="1">
    <location>
        <begin position="20"/>
        <end position="38"/>
    </location>
</feature>
<dbReference type="InterPro" id="IPR025857">
    <property type="entry name" value="MacB_PCD"/>
</dbReference>
<sequence>MRLRTLYQRDLRHYWRAHLAVALGVVAGTAALAGALLVGDSMRGSLREAALGRLGQIDCALTAPRFFREALADELATAPLRVCPVILARGSCTHAESRATVQRVNLIGVNERFWQLSDVRSETRTMSPAGRVVILNEALARELRAAPGDDVLLRLGKPSSVSTETLLGRR</sequence>
<evidence type="ECO:0000256" key="1">
    <source>
        <dbReference type="SAM" id="Phobius"/>
    </source>
</evidence>
<reference evidence="3" key="1">
    <citation type="journal article" date="2014" name="Front. Microbiol.">
        <title>High frequency of phylogenetically diverse reductive dehalogenase-homologous genes in deep subseafloor sedimentary metagenomes.</title>
        <authorList>
            <person name="Kawai M."/>
            <person name="Futagami T."/>
            <person name="Toyoda A."/>
            <person name="Takaki Y."/>
            <person name="Nishi S."/>
            <person name="Hori S."/>
            <person name="Arai W."/>
            <person name="Tsubouchi T."/>
            <person name="Morono Y."/>
            <person name="Uchiyama I."/>
            <person name="Ito T."/>
            <person name="Fujiyama A."/>
            <person name="Inagaki F."/>
            <person name="Takami H."/>
        </authorList>
    </citation>
    <scope>NUCLEOTIDE SEQUENCE</scope>
    <source>
        <strain evidence="3">Expedition CK06-06</strain>
    </source>
</reference>
<comment type="caution">
    <text evidence="3">The sequence shown here is derived from an EMBL/GenBank/DDBJ whole genome shotgun (WGS) entry which is preliminary data.</text>
</comment>